<proteinExistence type="predicted"/>
<dbReference type="AlphaFoldDB" id="A0A9D2IBE0"/>
<reference evidence="2" key="1">
    <citation type="journal article" date="2021" name="PeerJ">
        <title>Extensive microbial diversity within the chicken gut microbiome revealed by metagenomics and culture.</title>
        <authorList>
            <person name="Gilroy R."/>
            <person name="Ravi A."/>
            <person name="Getino M."/>
            <person name="Pursley I."/>
            <person name="Horton D.L."/>
            <person name="Alikhan N.F."/>
            <person name="Baker D."/>
            <person name="Gharbi K."/>
            <person name="Hall N."/>
            <person name="Watson M."/>
            <person name="Adriaenssens E.M."/>
            <person name="Foster-Nyarko E."/>
            <person name="Jarju S."/>
            <person name="Secka A."/>
            <person name="Antonio M."/>
            <person name="Oren A."/>
            <person name="Chaudhuri R.R."/>
            <person name="La Ragione R."/>
            <person name="Hildebrand F."/>
            <person name="Pallen M.J."/>
        </authorList>
    </citation>
    <scope>NUCLEOTIDE SEQUENCE</scope>
    <source>
        <strain evidence="2">CHK169-11906</strain>
    </source>
</reference>
<dbReference type="InterPro" id="IPR015117">
    <property type="entry name" value="IdeS"/>
</dbReference>
<reference evidence="2" key="2">
    <citation type="submission" date="2021-04" db="EMBL/GenBank/DDBJ databases">
        <authorList>
            <person name="Gilroy R."/>
        </authorList>
    </citation>
    <scope>NUCLEOTIDE SEQUENCE</scope>
    <source>
        <strain evidence="2">CHK169-11906</strain>
    </source>
</reference>
<dbReference type="Gene3D" id="3.90.70.10">
    <property type="entry name" value="Cysteine proteinases"/>
    <property type="match status" value="1"/>
</dbReference>
<evidence type="ECO:0000313" key="3">
    <source>
        <dbReference type="Proteomes" id="UP000824259"/>
    </source>
</evidence>
<feature type="domain" description="Ig protease IdeS" evidence="1">
    <location>
        <begin position="305"/>
        <end position="526"/>
    </location>
</feature>
<evidence type="ECO:0000259" key="1">
    <source>
        <dbReference type="Pfam" id="PF09028"/>
    </source>
</evidence>
<dbReference type="Proteomes" id="UP000824259">
    <property type="component" value="Unassembled WGS sequence"/>
</dbReference>
<gene>
    <name evidence="2" type="ORF">H9779_00755</name>
</gene>
<dbReference type="Gene3D" id="2.60.40.2620">
    <property type="entry name" value="Fimbrillin-like"/>
    <property type="match status" value="1"/>
</dbReference>
<dbReference type="SUPFAM" id="SSF54001">
    <property type="entry name" value="Cysteine proteinases"/>
    <property type="match status" value="1"/>
</dbReference>
<name>A0A9D2IBE0_9BACT</name>
<keyword evidence="2" id="KW-0378">Hydrolase</keyword>
<protein>
    <submittedName>
        <fullName evidence="2">IdeS/Mac family cysteine endopeptidase</fullName>
        <ecNumber evidence="2">3.4.22.-</ecNumber>
    </submittedName>
</protein>
<dbReference type="InterPro" id="IPR042278">
    <property type="entry name" value="Mfa-like_1_N"/>
</dbReference>
<dbReference type="EC" id="3.4.22.-" evidence="2"/>
<dbReference type="Pfam" id="PF09028">
    <property type="entry name" value="Mac-1"/>
    <property type="match status" value="1"/>
</dbReference>
<sequence>MSACNDDATDLMIPGDDILQLNFSTIETRTDLDGTGAGTFSENDRIGLYINNGTTVEYRELTLISGEWQPRLRRSEFGQGALTISAHYPIQPELIEAAGTNEFTIAEDQTSEGYTQTDLLFSQRTLPEGELRADFSFTHALHRLRIQFTGENDASVKIRSRLTGSVNLLTREISTEDSFGWITPRKNTDGSFEAVIFPQPTDAFQGDEGLLKIETTSGESTYRAPESLNEEPFVEFRAGAQLTIRLDFKQSSPDLANQSIWVYGLNVPDFPGEDKLPTYGLYDKVEPGIWFRKDRTFEEIQNLTWKEGCGWYDCNKSPEYNEDDANTCWAASASNLILWWLNQNKAYIDAYTADWGNSVTSVNGKYEYELPSSDFLPLLAPDGSVNRNAVFNFFKVYCQNIGSWNSSGVRWFITGDNTNIPTEFAGDDFPGFFTHVFSKSDVIAIDSSRSPSEEDFNKFIVNALLNKQAIGFTVYDIAGKNTGNHALVIWGAEFDAEGKVSHIYYCENNYADQDVNGAVISRMQIGYEMDPASSSTREYTFLKTLPPRDGSPAKKYRITSLCAVDLRQDIWAEKYPSVTP</sequence>
<accession>A0A9D2IBE0</accession>
<dbReference type="GO" id="GO:0008233">
    <property type="term" value="F:peptidase activity"/>
    <property type="evidence" value="ECO:0007669"/>
    <property type="project" value="InterPro"/>
</dbReference>
<comment type="caution">
    <text evidence="2">The sequence shown here is derived from an EMBL/GenBank/DDBJ whole genome shotgun (WGS) entry which is preliminary data.</text>
</comment>
<organism evidence="2 3">
    <name type="scientific">Candidatus Alistipes avicola</name>
    <dbReference type="NCBI Taxonomy" id="2838432"/>
    <lineage>
        <taxon>Bacteria</taxon>
        <taxon>Pseudomonadati</taxon>
        <taxon>Bacteroidota</taxon>
        <taxon>Bacteroidia</taxon>
        <taxon>Bacteroidales</taxon>
        <taxon>Rikenellaceae</taxon>
        <taxon>Alistipes</taxon>
    </lineage>
</organism>
<dbReference type="Pfam" id="PF13149">
    <property type="entry name" value="Mfa_like_1"/>
    <property type="match status" value="1"/>
</dbReference>
<dbReference type="InterPro" id="IPR025049">
    <property type="entry name" value="Mfa-like_1"/>
</dbReference>
<dbReference type="InterPro" id="IPR038765">
    <property type="entry name" value="Papain-like_cys_pep_sf"/>
</dbReference>
<dbReference type="EMBL" id="DWYR01000003">
    <property type="protein sequence ID" value="HJA98120.1"/>
    <property type="molecule type" value="Genomic_DNA"/>
</dbReference>
<evidence type="ECO:0000313" key="2">
    <source>
        <dbReference type="EMBL" id="HJA98120.1"/>
    </source>
</evidence>
<dbReference type="CDD" id="cd13120">
    <property type="entry name" value="BF2867_like_N"/>
    <property type="match status" value="1"/>
</dbReference>